<name>A0A6T8RLA5_9DINO</name>
<organism evidence="3">
    <name type="scientific">Pyrodinium bahamense</name>
    <dbReference type="NCBI Taxonomy" id="73915"/>
    <lineage>
        <taxon>Eukaryota</taxon>
        <taxon>Sar</taxon>
        <taxon>Alveolata</taxon>
        <taxon>Dinophyceae</taxon>
        <taxon>Gonyaulacales</taxon>
        <taxon>Pyrocystaceae</taxon>
        <taxon>Pyrodinium</taxon>
    </lineage>
</organism>
<accession>A0A6T8RLA5</accession>
<evidence type="ECO:0000256" key="1">
    <source>
        <dbReference type="SAM" id="MobiDB-lite"/>
    </source>
</evidence>
<feature type="compositionally biased region" description="Basic and acidic residues" evidence="1">
    <location>
        <begin position="210"/>
        <end position="220"/>
    </location>
</feature>
<evidence type="ECO:0000313" key="3">
    <source>
        <dbReference type="EMBL" id="CAD8347178.1"/>
    </source>
</evidence>
<proteinExistence type="predicted"/>
<dbReference type="EMBL" id="HBEG01004909">
    <property type="protein sequence ID" value="CAD8347178.1"/>
    <property type="molecule type" value="Transcribed_RNA"/>
</dbReference>
<sequence>MEHPCFHPEYPAETVKVRQWRQRQATLLEHQRRKEEDERGLEAAARKCELKRAEKEREVIRARAQAEWKEKCKRENKIYMEEKARLEAAEREEEERRRREREEQQRRQREAAERDRLAKMPWTCGTCQGSGRCIQCGGSGLFDSTFLAPQVDSNGRLEFGRKPQGCAACCGFGSGIRGRMQPGTGQCDSCDGHGMIWPQLVQDKAPHRRAAGDSNRDSRKSSHSSVVATS</sequence>
<dbReference type="AlphaFoldDB" id="A0A6T8RLA5"/>
<protein>
    <submittedName>
        <fullName evidence="3">Uncharacterized protein</fullName>
    </submittedName>
</protein>
<reference evidence="3" key="1">
    <citation type="submission" date="2021-01" db="EMBL/GenBank/DDBJ databases">
        <authorList>
            <person name="Corre E."/>
            <person name="Pelletier E."/>
            <person name="Niang G."/>
            <person name="Scheremetjew M."/>
            <person name="Finn R."/>
            <person name="Kale V."/>
            <person name="Holt S."/>
            <person name="Cochrane G."/>
            <person name="Meng A."/>
            <person name="Brown T."/>
            <person name="Cohen L."/>
        </authorList>
    </citation>
    <scope>NUCLEOTIDE SEQUENCE</scope>
    <source>
        <strain evidence="3">Pbaha01</strain>
    </source>
</reference>
<feature type="region of interest" description="Disordered" evidence="1">
    <location>
        <begin position="204"/>
        <end position="230"/>
    </location>
</feature>
<gene>
    <name evidence="2" type="ORF">PBAH0796_LOCUS2916</name>
    <name evidence="3" type="ORF">PBAH0796_LOCUS2917</name>
</gene>
<feature type="region of interest" description="Disordered" evidence="1">
    <location>
        <begin position="86"/>
        <end position="115"/>
    </location>
</feature>
<evidence type="ECO:0000313" key="2">
    <source>
        <dbReference type="EMBL" id="CAD8347177.1"/>
    </source>
</evidence>
<dbReference type="EMBL" id="HBEG01004908">
    <property type="protein sequence ID" value="CAD8347177.1"/>
    <property type="molecule type" value="Transcribed_RNA"/>
</dbReference>